<name>E8LJR8_SUCHY</name>
<comment type="caution">
    <text evidence="1">The sequence shown here is derived from an EMBL/GenBank/DDBJ whole genome shotgun (WGS) entry which is preliminary data.</text>
</comment>
<protein>
    <recommendedName>
        <fullName evidence="3">Metallo-beta-lactamase domain-containing protein</fullName>
    </recommendedName>
</protein>
<reference evidence="1 2" key="1">
    <citation type="submission" date="2011-01" db="EMBL/GenBank/DDBJ databases">
        <authorList>
            <person name="Weinstock G."/>
            <person name="Sodergren E."/>
            <person name="Clifton S."/>
            <person name="Fulton L."/>
            <person name="Fulton B."/>
            <person name="Courtney L."/>
            <person name="Fronick C."/>
            <person name="Harrison M."/>
            <person name="Strong C."/>
            <person name="Farmer C."/>
            <person name="Delahaunty K."/>
            <person name="Markovic C."/>
            <person name="Hall O."/>
            <person name="Minx P."/>
            <person name="Tomlinson C."/>
            <person name="Mitreva M."/>
            <person name="Hou S."/>
            <person name="Chen J."/>
            <person name="Wollam A."/>
            <person name="Pepin K.H."/>
            <person name="Johnson M."/>
            <person name="Bhonagiri V."/>
            <person name="Zhang X."/>
            <person name="Suruliraj S."/>
            <person name="Warren W."/>
            <person name="Chinwalla A."/>
            <person name="Mardis E.R."/>
            <person name="Wilson R.K."/>
        </authorList>
    </citation>
    <scope>NUCLEOTIDE SEQUENCE [LARGE SCALE GENOMIC DNA]</scope>
    <source>
        <strain evidence="2">DSM 22608 / JCM 16073 / KCTC 15190 / YIT 12066</strain>
    </source>
</reference>
<dbReference type="eggNOG" id="COG2220">
    <property type="taxonomic scope" value="Bacteria"/>
</dbReference>
<dbReference type="AlphaFoldDB" id="E8LJR8"/>
<dbReference type="PANTHER" id="PTHR42967:SF1">
    <property type="entry name" value="MBL FOLD METALLO-HYDROLASE"/>
    <property type="match status" value="1"/>
</dbReference>
<accession>E8LJR8</accession>
<evidence type="ECO:0000313" key="2">
    <source>
        <dbReference type="Proteomes" id="UP000018458"/>
    </source>
</evidence>
<dbReference type="PANTHER" id="PTHR42967">
    <property type="entry name" value="METAL DEPENDENT HYDROLASE"/>
    <property type="match status" value="1"/>
</dbReference>
<organism evidence="1 2">
    <name type="scientific">Succinatimonas hippei (strain DSM 22608 / JCM 16073 / KCTC 15190 / YIT 12066)</name>
    <dbReference type="NCBI Taxonomy" id="762983"/>
    <lineage>
        <taxon>Bacteria</taxon>
        <taxon>Pseudomonadati</taxon>
        <taxon>Pseudomonadota</taxon>
        <taxon>Gammaproteobacteria</taxon>
        <taxon>Aeromonadales</taxon>
        <taxon>Succinivibrionaceae</taxon>
        <taxon>Succinatimonas</taxon>
    </lineage>
</organism>
<keyword evidence="2" id="KW-1185">Reference proteome</keyword>
<dbReference type="InterPro" id="IPR036866">
    <property type="entry name" value="RibonucZ/Hydroxyglut_hydro"/>
</dbReference>
<evidence type="ECO:0008006" key="3">
    <source>
        <dbReference type="Google" id="ProtNLM"/>
    </source>
</evidence>
<dbReference type="STRING" id="762983.HMPREF9444_00952"/>
<dbReference type="SUPFAM" id="SSF56281">
    <property type="entry name" value="Metallo-hydrolase/oxidoreductase"/>
    <property type="match status" value="1"/>
</dbReference>
<gene>
    <name evidence="1" type="ORF">HMPREF9444_00952</name>
</gene>
<sequence>MELVYVFHSGFAVLSDKASLLFDYYEDTDKDYGFVHEELLKRPEPLYVFSSHFHQDHFNPEIFKFKEKKDNIVYILSADIARKRSKYVKDQDYIKLRKGGSFEDDLIKVKAFGSTDIGVSFAVNLEGKEIFHSGDLNNWHWMDESTQEEWQGYEKSYLDELSYIKKDKRSFDLVMFPVDPRLHEEKSRGARQFLEAFNVKVLAPMHFWDKPEDDEKLLQSAKEHDVLLLNIKKRGQKFSLPW</sequence>
<dbReference type="OrthoDB" id="36975at2"/>
<dbReference type="HOGENOM" id="CLU_061731_0_0_6"/>
<dbReference type="Proteomes" id="UP000018458">
    <property type="component" value="Unassembled WGS sequence"/>
</dbReference>
<evidence type="ECO:0000313" key="1">
    <source>
        <dbReference type="EMBL" id="EFY07242.1"/>
    </source>
</evidence>
<dbReference type="Gene3D" id="3.60.15.10">
    <property type="entry name" value="Ribonuclease Z/Hydroxyacylglutathione hydrolase-like"/>
    <property type="match status" value="1"/>
</dbReference>
<dbReference type="RefSeq" id="WP_009143156.1">
    <property type="nucleotide sequence ID" value="NZ_GL830982.1"/>
</dbReference>
<proteinExistence type="predicted"/>
<dbReference type="EMBL" id="AEVO01000045">
    <property type="protein sequence ID" value="EFY07242.1"/>
    <property type="molecule type" value="Genomic_DNA"/>
</dbReference>